<dbReference type="InterPro" id="IPR045792">
    <property type="entry name" value="DUF6036"/>
</dbReference>
<comment type="caution">
    <text evidence="2">The sequence shown here is derived from an EMBL/GenBank/DDBJ whole genome shotgun (WGS) entry which is preliminary data.</text>
</comment>
<evidence type="ECO:0000259" key="1">
    <source>
        <dbReference type="Pfam" id="PF19502"/>
    </source>
</evidence>
<organism evidence="2 3">
    <name type="scientific">Natronomonas aquatica</name>
    <dbReference type="NCBI Taxonomy" id="2841590"/>
    <lineage>
        <taxon>Archaea</taxon>
        <taxon>Methanobacteriati</taxon>
        <taxon>Methanobacteriota</taxon>
        <taxon>Stenosarchaea group</taxon>
        <taxon>Halobacteria</taxon>
        <taxon>Halobacteriales</taxon>
        <taxon>Natronomonadaceae</taxon>
        <taxon>Natronomonas</taxon>
    </lineage>
</organism>
<gene>
    <name evidence="2" type="ORF">KM295_12985</name>
</gene>
<dbReference type="EMBL" id="JAHLKM010000023">
    <property type="protein sequence ID" value="MCQ4334372.1"/>
    <property type="molecule type" value="Genomic_DNA"/>
</dbReference>
<protein>
    <submittedName>
        <fullName evidence="2">Helix-turn-helix domain-containing protein</fullName>
    </submittedName>
</protein>
<dbReference type="AlphaFoldDB" id="A0A9R1D795"/>
<sequence>MTPRPQFDAAYIEAELQELGAALTTEITAFLIGGGAMAFRGLKDTTKDIDLVVTTEVEFDRLLAALDNQGYEEVSDLDETYQQLGARLCVENDDGCRIDVFNRQVANKLIFSDGMQHRSEDYLTSGQLSVRLTALEDIFLFKAVAKRPDDIDDMNTLVQTNLDFDAIEHETGAQIELLNGKQFTTHIRESLDELYDQYEVQTPLEEVIDAYYAQYMDELEVRLVLSEDEPMSVEAIADERGLDLDHVVEQLEQLEAYGYVEQRDSGFVDTGKRDAFTE</sequence>
<dbReference type="Proteomes" id="UP001139494">
    <property type="component" value="Unassembled WGS sequence"/>
</dbReference>
<dbReference type="Pfam" id="PF19502">
    <property type="entry name" value="DUF6036"/>
    <property type="match status" value="1"/>
</dbReference>
<evidence type="ECO:0000313" key="2">
    <source>
        <dbReference type="EMBL" id="MCQ4334372.1"/>
    </source>
</evidence>
<proteinExistence type="predicted"/>
<name>A0A9R1D795_9EURY</name>
<evidence type="ECO:0000313" key="3">
    <source>
        <dbReference type="Proteomes" id="UP001139494"/>
    </source>
</evidence>
<dbReference type="RefSeq" id="WP_256030406.1">
    <property type="nucleotide sequence ID" value="NZ_JAHLKM010000023.1"/>
</dbReference>
<keyword evidence="3" id="KW-1185">Reference proteome</keyword>
<reference evidence="2" key="1">
    <citation type="journal article" date="2023" name="Front. Microbiol.">
        <title>Genomic-based phylogenetic and metabolic analyses of the genus Natronomonas, and description of Natronomonas aquatica sp. nov.</title>
        <authorList>
            <person name="Garcia-Roldan A."/>
            <person name="Duran-Viseras A."/>
            <person name="de la Haba R.R."/>
            <person name="Corral P."/>
            <person name="Sanchez-Porro C."/>
            <person name="Ventosa A."/>
        </authorList>
    </citation>
    <scope>NUCLEOTIDE SEQUENCE</scope>
    <source>
        <strain evidence="2">F2-12</strain>
    </source>
</reference>
<dbReference type="SUPFAM" id="SSF46785">
    <property type="entry name" value="Winged helix' DNA-binding domain"/>
    <property type="match status" value="1"/>
</dbReference>
<dbReference type="Gene3D" id="3.30.460.40">
    <property type="match status" value="1"/>
</dbReference>
<feature type="domain" description="DUF6036" evidence="1">
    <location>
        <begin position="26"/>
        <end position="171"/>
    </location>
</feature>
<accession>A0A9R1D795</accession>
<dbReference type="InterPro" id="IPR036390">
    <property type="entry name" value="WH_DNA-bd_sf"/>
</dbReference>
<dbReference type="InterPro" id="IPR043519">
    <property type="entry name" value="NT_sf"/>
</dbReference>
<dbReference type="SUPFAM" id="SSF81301">
    <property type="entry name" value="Nucleotidyltransferase"/>
    <property type="match status" value="1"/>
</dbReference>